<keyword evidence="3" id="KW-1185">Reference proteome</keyword>
<protein>
    <recommendedName>
        <fullName evidence="1">Reverse transcriptase domain-containing protein</fullName>
    </recommendedName>
</protein>
<organism evidence="2 3">
    <name type="scientific">Clytia hemisphaerica</name>
    <dbReference type="NCBI Taxonomy" id="252671"/>
    <lineage>
        <taxon>Eukaryota</taxon>
        <taxon>Metazoa</taxon>
        <taxon>Cnidaria</taxon>
        <taxon>Hydrozoa</taxon>
        <taxon>Hydroidolina</taxon>
        <taxon>Leptothecata</taxon>
        <taxon>Obeliida</taxon>
        <taxon>Clytiidae</taxon>
        <taxon>Clytia</taxon>
    </lineage>
</organism>
<dbReference type="EnsemblMetazoa" id="CLYHEMT017808.1">
    <property type="protein sequence ID" value="CLYHEMP017808.1"/>
    <property type="gene ID" value="CLYHEMG017808"/>
</dbReference>
<reference evidence="2" key="1">
    <citation type="submission" date="2021-01" db="UniProtKB">
        <authorList>
            <consortium name="EnsemblMetazoa"/>
        </authorList>
    </citation>
    <scope>IDENTIFICATION</scope>
</reference>
<sequence length="99" mass="11463">MLILICRYQRVVLNGKKSEWKRVNAGVPQGSNLGHLFFLIYINDLPVNLESKPKIFADDASLFSLVLDQLLSLEALNRDLSRISEWARKWKMSFNPDRT</sequence>
<dbReference type="PANTHER" id="PTHR33332">
    <property type="entry name" value="REVERSE TRANSCRIPTASE DOMAIN-CONTAINING PROTEIN"/>
    <property type="match status" value="1"/>
</dbReference>
<proteinExistence type="predicted"/>
<dbReference type="OrthoDB" id="5985347at2759"/>
<dbReference type="InterPro" id="IPR000477">
    <property type="entry name" value="RT_dom"/>
</dbReference>
<dbReference type="Pfam" id="PF00078">
    <property type="entry name" value="RVT_1"/>
    <property type="match status" value="1"/>
</dbReference>
<name>A0A7M5X4D9_9CNID</name>
<dbReference type="Proteomes" id="UP000594262">
    <property type="component" value="Unplaced"/>
</dbReference>
<evidence type="ECO:0000313" key="3">
    <source>
        <dbReference type="Proteomes" id="UP000594262"/>
    </source>
</evidence>
<feature type="domain" description="Reverse transcriptase" evidence="1">
    <location>
        <begin position="1"/>
        <end position="99"/>
    </location>
</feature>
<evidence type="ECO:0000313" key="2">
    <source>
        <dbReference type="EnsemblMetazoa" id="CLYHEMP017808.1"/>
    </source>
</evidence>
<evidence type="ECO:0000259" key="1">
    <source>
        <dbReference type="PROSITE" id="PS50878"/>
    </source>
</evidence>
<accession>A0A7M5X4D9</accession>
<dbReference type="PROSITE" id="PS50878">
    <property type="entry name" value="RT_POL"/>
    <property type="match status" value="1"/>
</dbReference>
<dbReference type="AlphaFoldDB" id="A0A7M5X4D9"/>